<gene>
    <name evidence="1" type="ORF">CTM59_07550</name>
</gene>
<dbReference type="Proteomes" id="UP000231201">
    <property type="component" value="Unassembled WGS sequence"/>
</dbReference>
<dbReference type="EMBL" id="PENH01000002">
    <property type="protein sequence ID" value="PJI24009.1"/>
    <property type="molecule type" value="Genomic_DNA"/>
</dbReference>
<comment type="caution">
    <text evidence="1">The sequence shown here is derived from an EMBL/GenBank/DDBJ whole genome shotgun (WGS) entry which is preliminary data.</text>
</comment>
<sequence>MLFVENNTGKAAFGGVRNVVGSAFAVGVRGDGGVIVILGVLVILEILENLEEYMENASVL</sequence>
<name>A0A2M8TJA8_PREIN</name>
<organism evidence="1 2">
    <name type="scientific">Prevotella intermedia</name>
    <dbReference type="NCBI Taxonomy" id="28131"/>
    <lineage>
        <taxon>Bacteria</taxon>
        <taxon>Pseudomonadati</taxon>
        <taxon>Bacteroidota</taxon>
        <taxon>Bacteroidia</taxon>
        <taxon>Bacteroidales</taxon>
        <taxon>Prevotellaceae</taxon>
        <taxon>Prevotella</taxon>
    </lineage>
</organism>
<accession>A0A2M8TJA8</accession>
<dbReference type="AlphaFoldDB" id="A0A2M8TJA8"/>
<evidence type="ECO:0000313" key="1">
    <source>
        <dbReference type="EMBL" id="PJI24009.1"/>
    </source>
</evidence>
<proteinExistence type="predicted"/>
<protein>
    <submittedName>
        <fullName evidence="1">Uncharacterized protein</fullName>
    </submittedName>
</protein>
<evidence type="ECO:0000313" key="2">
    <source>
        <dbReference type="Proteomes" id="UP000231201"/>
    </source>
</evidence>
<reference evidence="1 2" key="1">
    <citation type="submission" date="2017-11" db="EMBL/GenBank/DDBJ databases">
        <title>Genome sequencing of Prevotella intermedia KCOM 2833.</title>
        <authorList>
            <person name="Kook J.-K."/>
            <person name="Park S.-N."/>
            <person name="Lim Y.K."/>
        </authorList>
    </citation>
    <scope>NUCLEOTIDE SEQUENCE [LARGE SCALE GENOMIC DNA]</scope>
    <source>
        <strain evidence="1 2">KCOM 2833</strain>
    </source>
</reference>